<feature type="compositionally biased region" description="Polar residues" evidence="1">
    <location>
        <begin position="1"/>
        <end position="16"/>
    </location>
</feature>
<keyword evidence="3" id="KW-1185">Reference proteome</keyword>
<gene>
    <name evidence="2" type="ORF">NDU88_005835</name>
</gene>
<feature type="compositionally biased region" description="Polar residues" evidence="1">
    <location>
        <begin position="74"/>
        <end position="92"/>
    </location>
</feature>
<proteinExistence type="predicted"/>
<feature type="region of interest" description="Disordered" evidence="1">
    <location>
        <begin position="68"/>
        <end position="118"/>
    </location>
</feature>
<dbReference type="AlphaFoldDB" id="A0AAV7NNL5"/>
<reference evidence="2" key="1">
    <citation type="journal article" date="2022" name="bioRxiv">
        <title>Sequencing and chromosome-scale assembly of the giantPleurodeles waltlgenome.</title>
        <authorList>
            <person name="Brown T."/>
            <person name="Elewa A."/>
            <person name="Iarovenko S."/>
            <person name="Subramanian E."/>
            <person name="Araus A.J."/>
            <person name="Petzold A."/>
            <person name="Susuki M."/>
            <person name="Suzuki K.-i.T."/>
            <person name="Hayashi T."/>
            <person name="Toyoda A."/>
            <person name="Oliveira C."/>
            <person name="Osipova E."/>
            <person name="Leigh N.D."/>
            <person name="Simon A."/>
            <person name="Yun M.H."/>
        </authorList>
    </citation>
    <scope>NUCLEOTIDE SEQUENCE</scope>
    <source>
        <strain evidence="2">20211129_DDA</strain>
        <tissue evidence="2">Liver</tissue>
    </source>
</reference>
<evidence type="ECO:0000313" key="2">
    <source>
        <dbReference type="EMBL" id="KAJ1117638.1"/>
    </source>
</evidence>
<protein>
    <submittedName>
        <fullName evidence="2">Uncharacterized protein</fullName>
    </submittedName>
</protein>
<dbReference type="EMBL" id="JANPWB010000012">
    <property type="protein sequence ID" value="KAJ1117638.1"/>
    <property type="molecule type" value="Genomic_DNA"/>
</dbReference>
<comment type="caution">
    <text evidence="2">The sequence shown here is derived from an EMBL/GenBank/DDBJ whole genome shotgun (WGS) entry which is preliminary data.</text>
</comment>
<dbReference type="Proteomes" id="UP001066276">
    <property type="component" value="Chromosome 8"/>
</dbReference>
<evidence type="ECO:0000256" key="1">
    <source>
        <dbReference type="SAM" id="MobiDB-lite"/>
    </source>
</evidence>
<name>A0AAV7NNL5_PLEWA</name>
<accession>A0AAV7NNL5</accession>
<evidence type="ECO:0000313" key="3">
    <source>
        <dbReference type="Proteomes" id="UP001066276"/>
    </source>
</evidence>
<organism evidence="2 3">
    <name type="scientific">Pleurodeles waltl</name>
    <name type="common">Iberian ribbed newt</name>
    <dbReference type="NCBI Taxonomy" id="8319"/>
    <lineage>
        <taxon>Eukaryota</taxon>
        <taxon>Metazoa</taxon>
        <taxon>Chordata</taxon>
        <taxon>Craniata</taxon>
        <taxon>Vertebrata</taxon>
        <taxon>Euteleostomi</taxon>
        <taxon>Amphibia</taxon>
        <taxon>Batrachia</taxon>
        <taxon>Caudata</taxon>
        <taxon>Salamandroidea</taxon>
        <taxon>Salamandridae</taxon>
        <taxon>Pleurodelinae</taxon>
        <taxon>Pleurodeles</taxon>
    </lineage>
</organism>
<feature type="region of interest" description="Disordered" evidence="1">
    <location>
        <begin position="1"/>
        <end position="22"/>
    </location>
</feature>
<sequence length="118" mass="12275">MDQFTTWQAGDGSQRTIGGEVSDPSGAQILAAIEASGQAIQTQIATIADLHAVSERSVATEIQTAAAFPASSPMDISSSEENQLPSQSNSNYGPRPNAPPLYAQTFSVAGEKPPPYVP</sequence>